<dbReference type="InterPro" id="IPR000286">
    <property type="entry name" value="HDACs"/>
</dbReference>
<proteinExistence type="inferred from homology"/>
<comment type="caution">
    <text evidence="4">The sequence shown here is derived from an EMBL/GenBank/DDBJ whole genome shotgun (WGS) entry which is preliminary data.</text>
</comment>
<dbReference type="InterPro" id="IPR023801">
    <property type="entry name" value="His_deacetylse_dom"/>
</dbReference>
<dbReference type="PANTHER" id="PTHR10625">
    <property type="entry name" value="HISTONE DEACETYLASE HDAC1-RELATED"/>
    <property type="match status" value="1"/>
</dbReference>
<dbReference type="Pfam" id="PF00850">
    <property type="entry name" value="Hist_deacetyl"/>
    <property type="match status" value="1"/>
</dbReference>
<dbReference type="PANTHER" id="PTHR10625:SF19">
    <property type="entry name" value="HISTONE DEACETYLASE 12"/>
    <property type="match status" value="1"/>
</dbReference>
<dbReference type="CDD" id="cd09993">
    <property type="entry name" value="HDAC_classIV"/>
    <property type="match status" value="1"/>
</dbReference>
<dbReference type="PRINTS" id="PR01270">
    <property type="entry name" value="HDASUPER"/>
</dbReference>
<evidence type="ECO:0000259" key="3">
    <source>
        <dbReference type="Pfam" id="PF00850"/>
    </source>
</evidence>
<dbReference type="SUPFAM" id="SSF52768">
    <property type="entry name" value="Arginase/deacetylase"/>
    <property type="match status" value="1"/>
</dbReference>
<keyword evidence="5" id="KW-1185">Reference proteome</keyword>
<evidence type="ECO:0000313" key="5">
    <source>
        <dbReference type="Proteomes" id="UP001465153"/>
    </source>
</evidence>
<gene>
    <name evidence="4" type="ORF">NBRC116591_19590</name>
</gene>
<dbReference type="Proteomes" id="UP001465153">
    <property type="component" value="Unassembled WGS sequence"/>
</dbReference>
<dbReference type="InterPro" id="IPR037138">
    <property type="entry name" value="His_deacetylse_dom_sf"/>
</dbReference>
<name>A0ABQ0A930_9GAMM</name>
<sequence>MIPLITHPLYSYNFDSKHRFPMEKFGLISAYLREKNILTRENCYRPGRAKDSVLALAHCEDYLHRFIHNQQSAKEIRRMGLPWSEGLVTRTLLSPNGTLLAASLALRHGIACHLAGGTHHAHRDFASGFCILNDLAVASLALIHLGKVKRILIFDCDVHQGDGTASILENEDRIVTCSIHCEKNFPVNKAQSNVDIGLEKGMKDDAYLDVVTNTLTKLLDDVEPCLVFYDAGVDIYEHDPLGLLSISEPGIRERDRQVLSICQNRKIPVITVIGGGYDNDRKALARRHSMVTEEAHKLFA</sequence>
<protein>
    <submittedName>
        <fullName evidence="4">Histone deacetylase</fullName>
    </submittedName>
</protein>
<accession>A0ABQ0A930</accession>
<dbReference type="InterPro" id="IPR023696">
    <property type="entry name" value="Ureohydrolase_dom_sf"/>
</dbReference>
<keyword evidence="2" id="KW-0378">Hydrolase</keyword>
<evidence type="ECO:0000256" key="1">
    <source>
        <dbReference type="ARBA" id="ARBA00005947"/>
    </source>
</evidence>
<organism evidence="4 5">
    <name type="scientific">Sessilibacter corallicola</name>
    <dbReference type="NCBI Taxonomy" id="2904075"/>
    <lineage>
        <taxon>Bacteria</taxon>
        <taxon>Pseudomonadati</taxon>
        <taxon>Pseudomonadota</taxon>
        <taxon>Gammaproteobacteria</taxon>
        <taxon>Cellvibrionales</taxon>
        <taxon>Cellvibrionaceae</taxon>
        <taxon>Sessilibacter</taxon>
    </lineage>
</organism>
<feature type="domain" description="Histone deacetylase" evidence="3">
    <location>
        <begin position="18"/>
        <end position="289"/>
    </location>
</feature>
<dbReference type="EMBL" id="BAABWN010000006">
    <property type="protein sequence ID" value="GAA6168148.1"/>
    <property type="molecule type" value="Genomic_DNA"/>
</dbReference>
<evidence type="ECO:0000256" key="2">
    <source>
        <dbReference type="ARBA" id="ARBA00022801"/>
    </source>
</evidence>
<comment type="similarity">
    <text evidence="1">Belongs to the histone deacetylase family.</text>
</comment>
<dbReference type="InterPro" id="IPR044150">
    <property type="entry name" value="HDAC_classIV"/>
</dbReference>
<reference evidence="4 5" key="1">
    <citation type="submission" date="2024-04" db="EMBL/GenBank/DDBJ databases">
        <title>Draft genome sequence of Sessilibacter corallicola NBRC 116591.</title>
        <authorList>
            <person name="Miyakawa T."/>
            <person name="Kusuya Y."/>
            <person name="Miura T."/>
        </authorList>
    </citation>
    <scope>NUCLEOTIDE SEQUENCE [LARGE SCALE GENOMIC DNA]</scope>
    <source>
        <strain evidence="4 5">KU-00831-HH</strain>
    </source>
</reference>
<evidence type="ECO:0000313" key="4">
    <source>
        <dbReference type="EMBL" id="GAA6168148.1"/>
    </source>
</evidence>
<dbReference type="Gene3D" id="3.40.800.20">
    <property type="entry name" value="Histone deacetylase domain"/>
    <property type="match status" value="1"/>
</dbReference>